<sequence length="38" mass="4421">MDFFLFDCCAGKLLKMKTLHYIYLADAFIQSDVQKCIS</sequence>
<dbReference type="EMBL" id="GBXM01048541">
    <property type="protein sequence ID" value="JAH60036.1"/>
    <property type="molecule type" value="Transcribed_RNA"/>
</dbReference>
<accession>A0A0E9U2K4</accession>
<protein>
    <submittedName>
        <fullName evidence="1">Uncharacterized protein</fullName>
    </submittedName>
</protein>
<reference evidence="1" key="1">
    <citation type="submission" date="2014-11" db="EMBL/GenBank/DDBJ databases">
        <authorList>
            <person name="Amaro Gonzalez C."/>
        </authorList>
    </citation>
    <scope>NUCLEOTIDE SEQUENCE</scope>
</reference>
<evidence type="ECO:0000313" key="1">
    <source>
        <dbReference type="EMBL" id="JAH60036.1"/>
    </source>
</evidence>
<dbReference type="AlphaFoldDB" id="A0A0E9U2K4"/>
<reference evidence="1" key="2">
    <citation type="journal article" date="2015" name="Fish Shellfish Immunol.">
        <title>Early steps in the European eel (Anguilla anguilla)-Vibrio vulnificus interaction in the gills: Role of the RtxA13 toxin.</title>
        <authorList>
            <person name="Callol A."/>
            <person name="Pajuelo D."/>
            <person name="Ebbesson L."/>
            <person name="Teles M."/>
            <person name="MacKenzie S."/>
            <person name="Amaro C."/>
        </authorList>
    </citation>
    <scope>NUCLEOTIDE SEQUENCE</scope>
</reference>
<organism evidence="1">
    <name type="scientific">Anguilla anguilla</name>
    <name type="common">European freshwater eel</name>
    <name type="synonym">Muraena anguilla</name>
    <dbReference type="NCBI Taxonomy" id="7936"/>
    <lineage>
        <taxon>Eukaryota</taxon>
        <taxon>Metazoa</taxon>
        <taxon>Chordata</taxon>
        <taxon>Craniata</taxon>
        <taxon>Vertebrata</taxon>
        <taxon>Euteleostomi</taxon>
        <taxon>Actinopterygii</taxon>
        <taxon>Neopterygii</taxon>
        <taxon>Teleostei</taxon>
        <taxon>Anguilliformes</taxon>
        <taxon>Anguillidae</taxon>
        <taxon>Anguilla</taxon>
    </lineage>
</organism>
<proteinExistence type="predicted"/>
<name>A0A0E9U2K4_ANGAN</name>